<evidence type="ECO:0000256" key="5">
    <source>
        <dbReference type="ARBA" id="ARBA00022801"/>
    </source>
</evidence>
<dbReference type="Gene3D" id="3.10.350.10">
    <property type="entry name" value="LysM domain"/>
    <property type="match status" value="1"/>
</dbReference>
<dbReference type="InterPro" id="IPR011098">
    <property type="entry name" value="G5_dom"/>
</dbReference>
<dbReference type="GO" id="GO:0008234">
    <property type="term" value="F:cysteine-type peptidase activity"/>
    <property type="evidence" value="ECO:0007669"/>
    <property type="project" value="UniProtKB-KW"/>
</dbReference>
<dbReference type="SUPFAM" id="SSF54001">
    <property type="entry name" value="Cysteine proteinases"/>
    <property type="match status" value="1"/>
</dbReference>
<dbReference type="PROSITE" id="PS51109">
    <property type="entry name" value="G5"/>
    <property type="match status" value="1"/>
</dbReference>
<keyword evidence="5 10" id="KW-0378">Hydrolase</keyword>
<dbReference type="InterPro" id="IPR018392">
    <property type="entry name" value="LysM"/>
</dbReference>
<dbReference type="Pfam" id="PF01476">
    <property type="entry name" value="LysM"/>
    <property type="match status" value="1"/>
</dbReference>
<keyword evidence="11" id="KW-1185">Reference proteome</keyword>
<dbReference type="Pfam" id="PF00877">
    <property type="entry name" value="NLPC_P60"/>
    <property type="match status" value="1"/>
</dbReference>
<dbReference type="Gene3D" id="2.20.230.10">
    <property type="entry name" value="Resuscitation-promoting factor rpfb"/>
    <property type="match status" value="1"/>
</dbReference>
<dbReference type="Gene3D" id="3.90.1720.10">
    <property type="entry name" value="endopeptidase domain like (from Nostoc punctiforme)"/>
    <property type="match status" value="1"/>
</dbReference>
<dbReference type="Pfam" id="PF07501">
    <property type="entry name" value="G5"/>
    <property type="match status" value="1"/>
</dbReference>
<evidence type="ECO:0000259" key="8">
    <source>
        <dbReference type="PROSITE" id="PS51782"/>
    </source>
</evidence>
<protein>
    <submittedName>
        <fullName evidence="10">Cell wall-associated hydrolase, invasion-associated protein</fullName>
    </submittedName>
</protein>
<dbReference type="EMBL" id="CM001441">
    <property type="protein sequence ID" value="EHQ87710.1"/>
    <property type="molecule type" value="Genomic_DNA"/>
</dbReference>
<comment type="similarity">
    <text evidence="1">Belongs to the peptidase C40 family.</text>
</comment>
<dbReference type="SMART" id="SM01208">
    <property type="entry name" value="G5"/>
    <property type="match status" value="1"/>
</dbReference>
<dbReference type="InterPro" id="IPR051202">
    <property type="entry name" value="Peptidase_C40"/>
</dbReference>
<evidence type="ECO:0000256" key="3">
    <source>
        <dbReference type="ARBA" id="ARBA00022729"/>
    </source>
</evidence>
<dbReference type="InterPro" id="IPR000064">
    <property type="entry name" value="NLP_P60_dom"/>
</dbReference>
<keyword evidence="3" id="KW-0732">Signal</keyword>
<dbReference type="PANTHER" id="PTHR47053:SF1">
    <property type="entry name" value="MUREIN DD-ENDOPEPTIDASE MEPH-RELATED"/>
    <property type="match status" value="1"/>
</dbReference>
<organism evidence="10 11">
    <name type="scientific">Desulfosporosinus youngiae DSM 17734</name>
    <dbReference type="NCBI Taxonomy" id="768710"/>
    <lineage>
        <taxon>Bacteria</taxon>
        <taxon>Bacillati</taxon>
        <taxon>Bacillota</taxon>
        <taxon>Clostridia</taxon>
        <taxon>Eubacteriales</taxon>
        <taxon>Desulfitobacteriaceae</taxon>
        <taxon>Desulfosporosinus</taxon>
    </lineage>
</organism>
<dbReference type="PANTHER" id="PTHR47053">
    <property type="entry name" value="MUREIN DD-ENDOPEPTIDASE MEPH-RELATED"/>
    <property type="match status" value="1"/>
</dbReference>
<dbReference type="InterPro" id="IPR038765">
    <property type="entry name" value="Papain-like_cys_pep_sf"/>
</dbReference>
<dbReference type="Proteomes" id="UP000005104">
    <property type="component" value="Chromosome"/>
</dbReference>
<dbReference type="STRING" id="768710.DesyoDRAFT_0521"/>
<name>H5XSP2_9FIRM</name>
<dbReference type="PROSITE" id="PS51935">
    <property type="entry name" value="NLPC_P60"/>
    <property type="match status" value="1"/>
</dbReference>
<dbReference type="OrthoDB" id="9814460at2"/>
<evidence type="ECO:0000256" key="6">
    <source>
        <dbReference type="ARBA" id="ARBA00022807"/>
    </source>
</evidence>
<feature type="domain" description="G5" evidence="7">
    <location>
        <begin position="258"/>
        <end position="338"/>
    </location>
</feature>
<dbReference type="InterPro" id="IPR036779">
    <property type="entry name" value="LysM_dom_sf"/>
</dbReference>
<dbReference type="AlphaFoldDB" id="H5XSP2"/>
<sequence>MQLSPILSNLNQSFRSTLQKVSWKSPRVIAGLSITIILTGGLTHYFTTTTSAAEVIVNGQQIGLVQNVNSGKNLVETILKEQGEPFGLTAETHDEITYKRIRVKDDVYLESSLNEDELKGKLTFYFEGYKVEADGSIIAYLPSKEDSDKLLKDYEEYFVKPSDENKVTSVNFAEKVNVELAEVPPEQMKKPDEAYKMLIDGKITTKDYTVQANDSWWLIARKNDMLTDEVLAGNPGTNKDTKLQPDQIIKLVSTTPYLTVVSEGTYSGTETIPYDVVTKTDTSLKAGQTKVVEQGSNGSKLVTYSYVQKNGIDVTKQVLDEKVVQAPVNQVIAKGPNNKPVTVASAVSRGSSGTSSSGLVNRALSLQGTSYVFGGTSQKGFDCSGFTKYVYASSGISLPRTSYAQFASGSAVSKNNLQSGDLVFFSTYAKGASHVGIYIGGGRFVHASNPSSGVKTSSLSDSFYSSRYLGARRY</sequence>
<dbReference type="RefSeq" id="WP_007779031.1">
    <property type="nucleotide sequence ID" value="NZ_CM001441.1"/>
</dbReference>
<dbReference type="GO" id="GO:0006508">
    <property type="term" value="P:proteolysis"/>
    <property type="evidence" value="ECO:0007669"/>
    <property type="project" value="UniProtKB-KW"/>
</dbReference>
<keyword evidence="6" id="KW-0788">Thiol protease</keyword>
<dbReference type="eggNOG" id="COG3583">
    <property type="taxonomic scope" value="Bacteria"/>
</dbReference>
<keyword evidence="2" id="KW-0645">Protease</keyword>
<evidence type="ECO:0000256" key="4">
    <source>
        <dbReference type="ARBA" id="ARBA00022737"/>
    </source>
</evidence>
<accession>H5XSP2</accession>
<evidence type="ECO:0000256" key="2">
    <source>
        <dbReference type="ARBA" id="ARBA00022670"/>
    </source>
</evidence>
<reference evidence="10 11" key="1">
    <citation type="submission" date="2011-11" db="EMBL/GenBank/DDBJ databases">
        <title>The Noncontiguous Finished genome of Desulfosporosinus youngiae DSM 17734.</title>
        <authorList>
            <consortium name="US DOE Joint Genome Institute (JGI-PGF)"/>
            <person name="Lucas S."/>
            <person name="Han J."/>
            <person name="Lapidus A."/>
            <person name="Cheng J.-F."/>
            <person name="Goodwin L."/>
            <person name="Pitluck S."/>
            <person name="Peters L."/>
            <person name="Ovchinnikova G."/>
            <person name="Lu M."/>
            <person name="Land M.L."/>
            <person name="Hauser L."/>
            <person name="Pester M."/>
            <person name="Spring S."/>
            <person name="Ollivier B."/>
            <person name="Rattei T."/>
            <person name="Klenk H.-P."/>
            <person name="Wagner M."/>
            <person name="Loy A."/>
            <person name="Woyke T.J."/>
        </authorList>
    </citation>
    <scope>NUCLEOTIDE SEQUENCE [LARGE SCALE GENOMIC DNA]</scope>
    <source>
        <strain evidence="10 11">DSM 17734</strain>
    </source>
</reference>
<feature type="domain" description="NlpC/P60" evidence="9">
    <location>
        <begin position="353"/>
        <end position="474"/>
    </location>
</feature>
<gene>
    <name evidence="10" type="ORF">DesyoDRAFT_0521</name>
</gene>
<evidence type="ECO:0000259" key="9">
    <source>
        <dbReference type="PROSITE" id="PS51935"/>
    </source>
</evidence>
<dbReference type="PROSITE" id="PS51782">
    <property type="entry name" value="LYSM"/>
    <property type="match status" value="1"/>
</dbReference>
<keyword evidence="4" id="KW-0677">Repeat</keyword>
<evidence type="ECO:0000259" key="7">
    <source>
        <dbReference type="PROSITE" id="PS51109"/>
    </source>
</evidence>
<dbReference type="HOGENOM" id="CLU_692083_0_0_9"/>
<evidence type="ECO:0000256" key="1">
    <source>
        <dbReference type="ARBA" id="ARBA00007074"/>
    </source>
</evidence>
<evidence type="ECO:0000313" key="10">
    <source>
        <dbReference type="EMBL" id="EHQ87710.1"/>
    </source>
</evidence>
<dbReference type="CDD" id="cd00118">
    <property type="entry name" value="LysM"/>
    <property type="match status" value="1"/>
</dbReference>
<evidence type="ECO:0000313" key="11">
    <source>
        <dbReference type="Proteomes" id="UP000005104"/>
    </source>
</evidence>
<dbReference type="eggNOG" id="COG0791">
    <property type="taxonomic scope" value="Bacteria"/>
</dbReference>
<dbReference type="SUPFAM" id="SSF54106">
    <property type="entry name" value="LysM domain"/>
    <property type="match status" value="1"/>
</dbReference>
<dbReference type="SMART" id="SM00257">
    <property type="entry name" value="LysM"/>
    <property type="match status" value="1"/>
</dbReference>
<proteinExistence type="inferred from homology"/>
<feature type="domain" description="LysM" evidence="8">
    <location>
        <begin position="206"/>
        <end position="251"/>
    </location>
</feature>